<comment type="caution">
    <text evidence="1">The sequence shown here is derived from an EMBL/GenBank/DDBJ whole genome shotgun (WGS) entry which is preliminary data.</text>
</comment>
<protein>
    <submittedName>
        <fullName evidence="1">Uncharacterized protein</fullName>
    </submittedName>
</protein>
<evidence type="ECO:0000313" key="1">
    <source>
        <dbReference type="EMBL" id="KAK8961230.1"/>
    </source>
</evidence>
<evidence type="ECO:0000313" key="2">
    <source>
        <dbReference type="Proteomes" id="UP001412067"/>
    </source>
</evidence>
<proteinExistence type="predicted"/>
<keyword evidence="2" id="KW-1185">Reference proteome</keyword>
<reference evidence="1 2" key="1">
    <citation type="journal article" date="2022" name="Nat. Plants">
        <title>Genomes of leafy and leafless Platanthera orchids illuminate the evolution of mycoheterotrophy.</title>
        <authorList>
            <person name="Li M.H."/>
            <person name="Liu K.W."/>
            <person name="Li Z."/>
            <person name="Lu H.C."/>
            <person name="Ye Q.L."/>
            <person name="Zhang D."/>
            <person name="Wang J.Y."/>
            <person name="Li Y.F."/>
            <person name="Zhong Z.M."/>
            <person name="Liu X."/>
            <person name="Yu X."/>
            <person name="Liu D.K."/>
            <person name="Tu X.D."/>
            <person name="Liu B."/>
            <person name="Hao Y."/>
            <person name="Liao X.Y."/>
            <person name="Jiang Y.T."/>
            <person name="Sun W.H."/>
            <person name="Chen J."/>
            <person name="Chen Y.Q."/>
            <person name="Ai Y."/>
            <person name="Zhai J.W."/>
            <person name="Wu S.S."/>
            <person name="Zhou Z."/>
            <person name="Hsiao Y.Y."/>
            <person name="Wu W.L."/>
            <person name="Chen Y.Y."/>
            <person name="Lin Y.F."/>
            <person name="Hsu J.L."/>
            <person name="Li C.Y."/>
            <person name="Wang Z.W."/>
            <person name="Zhao X."/>
            <person name="Zhong W.Y."/>
            <person name="Ma X.K."/>
            <person name="Ma L."/>
            <person name="Huang J."/>
            <person name="Chen G.Z."/>
            <person name="Huang M.Z."/>
            <person name="Huang L."/>
            <person name="Peng D.H."/>
            <person name="Luo Y.B."/>
            <person name="Zou S.Q."/>
            <person name="Chen S.P."/>
            <person name="Lan S."/>
            <person name="Tsai W.C."/>
            <person name="Van de Peer Y."/>
            <person name="Liu Z.J."/>
        </authorList>
    </citation>
    <scope>NUCLEOTIDE SEQUENCE [LARGE SCALE GENOMIC DNA]</scope>
    <source>
        <strain evidence="1">Lor288</strain>
    </source>
</reference>
<name>A0ABR2MB33_9ASPA</name>
<accession>A0ABR2MB33</accession>
<dbReference type="EMBL" id="JBBWWR010000010">
    <property type="protein sequence ID" value="KAK8961230.1"/>
    <property type="molecule type" value="Genomic_DNA"/>
</dbReference>
<gene>
    <name evidence="1" type="ORF">KSP40_PGU017793</name>
</gene>
<sequence>MVLTYGDGIKKLLFPISHSFLLFPFSNRPPVSENTLKQEIGRNFLLINPATCPESAHTTCLIVSPPCGCVAAIGVTAISPRVLHPAASASVTYSGGPSRSFPSVGRPPNPSLRHHFSSPLLTFSWVLHYP</sequence>
<organism evidence="1 2">
    <name type="scientific">Platanthera guangdongensis</name>
    <dbReference type="NCBI Taxonomy" id="2320717"/>
    <lineage>
        <taxon>Eukaryota</taxon>
        <taxon>Viridiplantae</taxon>
        <taxon>Streptophyta</taxon>
        <taxon>Embryophyta</taxon>
        <taxon>Tracheophyta</taxon>
        <taxon>Spermatophyta</taxon>
        <taxon>Magnoliopsida</taxon>
        <taxon>Liliopsida</taxon>
        <taxon>Asparagales</taxon>
        <taxon>Orchidaceae</taxon>
        <taxon>Orchidoideae</taxon>
        <taxon>Orchideae</taxon>
        <taxon>Orchidinae</taxon>
        <taxon>Platanthera</taxon>
    </lineage>
</organism>
<dbReference type="Proteomes" id="UP001412067">
    <property type="component" value="Unassembled WGS sequence"/>
</dbReference>